<gene>
    <name evidence="2" type="ORF">EV652_107227</name>
</gene>
<dbReference type="Proteomes" id="UP000294508">
    <property type="component" value="Unassembled WGS sequence"/>
</dbReference>
<comment type="caution">
    <text evidence="2">The sequence shown here is derived from an EMBL/GenBank/DDBJ whole genome shotgun (WGS) entry which is preliminary data.</text>
</comment>
<evidence type="ECO:0000313" key="2">
    <source>
        <dbReference type="EMBL" id="TCO26336.1"/>
    </source>
</evidence>
<name>A0A4R2HFJ7_9ACTN</name>
<organism evidence="2 3">
    <name type="scientific">Kribbella steppae</name>
    <dbReference type="NCBI Taxonomy" id="2512223"/>
    <lineage>
        <taxon>Bacteria</taxon>
        <taxon>Bacillati</taxon>
        <taxon>Actinomycetota</taxon>
        <taxon>Actinomycetes</taxon>
        <taxon>Propionibacteriales</taxon>
        <taxon>Kribbellaceae</taxon>
        <taxon>Kribbella</taxon>
    </lineage>
</organism>
<dbReference type="RefSeq" id="WP_132210981.1">
    <property type="nucleotide sequence ID" value="NZ_SLWN01000007.1"/>
</dbReference>
<dbReference type="InterPro" id="IPR049202">
    <property type="entry name" value="DUF6817"/>
</dbReference>
<evidence type="ECO:0000313" key="3">
    <source>
        <dbReference type="Proteomes" id="UP000294508"/>
    </source>
</evidence>
<dbReference type="OrthoDB" id="333547at2"/>
<sequence length="178" mass="19642">MSAFQDMGSLLLVRGADELEHAGGSLYVHLHRVAKRLTTLGASDTVVLAGLAHAAYGTDGFPTHLFDWQQERPVLEAVIGPEAELLVYRYGSCERETTWRDLAEHHTVTDRFTGTSEELSGADLRDFVDLTIVNELDVLDHAPALTPKLRPFLQDQVPRWQSLASPAVLADANRALQL</sequence>
<dbReference type="EMBL" id="SLWN01000007">
    <property type="protein sequence ID" value="TCO26336.1"/>
    <property type="molecule type" value="Genomic_DNA"/>
</dbReference>
<protein>
    <recommendedName>
        <fullName evidence="1">DUF6817 domain-containing protein</fullName>
    </recommendedName>
</protein>
<keyword evidence="3" id="KW-1185">Reference proteome</keyword>
<feature type="domain" description="DUF6817" evidence="1">
    <location>
        <begin position="11"/>
        <end position="95"/>
    </location>
</feature>
<proteinExistence type="predicted"/>
<dbReference type="AlphaFoldDB" id="A0A4R2HFJ7"/>
<reference evidence="2 3" key="1">
    <citation type="journal article" date="2015" name="Stand. Genomic Sci.">
        <title>Genomic Encyclopedia of Bacterial and Archaeal Type Strains, Phase III: the genomes of soil and plant-associated and newly described type strains.</title>
        <authorList>
            <person name="Whitman W.B."/>
            <person name="Woyke T."/>
            <person name="Klenk H.P."/>
            <person name="Zhou Y."/>
            <person name="Lilburn T.G."/>
            <person name="Beck B.J."/>
            <person name="De Vos P."/>
            <person name="Vandamme P."/>
            <person name="Eisen J.A."/>
            <person name="Garrity G."/>
            <person name="Hugenholtz P."/>
            <person name="Kyrpides N.C."/>
        </authorList>
    </citation>
    <scope>NUCLEOTIDE SEQUENCE [LARGE SCALE GENOMIC DNA]</scope>
    <source>
        <strain evidence="2 3">VKM Ac-2572</strain>
    </source>
</reference>
<accession>A0A4R2HFJ7</accession>
<evidence type="ECO:0000259" key="1">
    <source>
        <dbReference type="Pfam" id="PF20680"/>
    </source>
</evidence>
<dbReference type="Pfam" id="PF20680">
    <property type="entry name" value="DUF6817"/>
    <property type="match status" value="1"/>
</dbReference>